<accession>A0A8X7X3G0</accession>
<dbReference type="InterPro" id="IPR057652">
    <property type="entry name" value="DSRM_RDM1"/>
</dbReference>
<dbReference type="AlphaFoldDB" id="A0A8X7X3G0"/>
<dbReference type="Gene3D" id="3.30.70.330">
    <property type="match status" value="1"/>
</dbReference>
<evidence type="ECO:0000313" key="2">
    <source>
        <dbReference type="EMBL" id="KAG2461135.1"/>
    </source>
</evidence>
<dbReference type="InterPro" id="IPR012677">
    <property type="entry name" value="Nucleotide-bd_a/b_plait_sf"/>
</dbReference>
<proteinExistence type="predicted"/>
<dbReference type="InterPro" id="IPR040224">
    <property type="entry name" value="RDM1"/>
</dbReference>
<dbReference type="InterPro" id="IPR035979">
    <property type="entry name" value="RBD_domain_sf"/>
</dbReference>
<dbReference type="GO" id="GO:0006302">
    <property type="term" value="P:double-strand break repair"/>
    <property type="evidence" value="ECO:0007669"/>
    <property type="project" value="UniProtKB-ARBA"/>
</dbReference>
<comment type="caution">
    <text evidence="2">The sequence shown here is derived from an EMBL/GenBank/DDBJ whole genome shotgun (WGS) entry which is preliminary data.</text>
</comment>
<dbReference type="PANTHER" id="PTHR31164:SF1">
    <property type="entry name" value="RAD52 MOTIF-CONTAINING PROTEIN 1"/>
    <property type="match status" value="1"/>
</dbReference>
<dbReference type="SUPFAM" id="SSF54768">
    <property type="entry name" value="dsRNA-binding domain-like"/>
    <property type="match status" value="1"/>
</dbReference>
<organism evidence="2 3">
    <name type="scientific">Polypterus senegalus</name>
    <name type="common">Senegal bichir</name>
    <dbReference type="NCBI Taxonomy" id="55291"/>
    <lineage>
        <taxon>Eukaryota</taxon>
        <taxon>Metazoa</taxon>
        <taxon>Chordata</taxon>
        <taxon>Craniata</taxon>
        <taxon>Vertebrata</taxon>
        <taxon>Euteleostomi</taxon>
        <taxon>Actinopterygii</taxon>
        <taxon>Polypteriformes</taxon>
        <taxon>Polypteridae</taxon>
        <taxon>Polypterus</taxon>
    </lineage>
</organism>
<dbReference type="GO" id="GO:0003676">
    <property type="term" value="F:nucleic acid binding"/>
    <property type="evidence" value="ECO:0007669"/>
    <property type="project" value="InterPro"/>
</dbReference>
<reference evidence="2 3" key="1">
    <citation type="journal article" date="2021" name="Cell">
        <title>Tracing the genetic footprints of vertebrate landing in non-teleost ray-finned fishes.</title>
        <authorList>
            <person name="Bi X."/>
            <person name="Wang K."/>
            <person name="Yang L."/>
            <person name="Pan H."/>
            <person name="Jiang H."/>
            <person name="Wei Q."/>
            <person name="Fang M."/>
            <person name="Yu H."/>
            <person name="Zhu C."/>
            <person name="Cai Y."/>
            <person name="He Y."/>
            <person name="Gan X."/>
            <person name="Zeng H."/>
            <person name="Yu D."/>
            <person name="Zhu Y."/>
            <person name="Jiang H."/>
            <person name="Qiu Q."/>
            <person name="Yang H."/>
            <person name="Zhang Y.E."/>
            <person name="Wang W."/>
            <person name="Zhu M."/>
            <person name="He S."/>
            <person name="Zhang G."/>
        </authorList>
    </citation>
    <scope>NUCLEOTIDE SEQUENCE [LARGE SCALE GENOMIC DNA]</scope>
    <source>
        <strain evidence="2">Bchr_013</strain>
    </source>
</reference>
<feature type="domain" description="DM1" evidence="1">
    <location>
        <begin position="113"/>
        <end position="221"/>
    </location>
</feature>
<keyword evidence="3" id="KW-1185">Reference proteome</keyword>
<sequence length="362" mass="41497">MSAERGALAEQYDTNAEQPFLRRLFRSQHLRKNVQESVYAAFSHFGALFSVRICPNAAVVHPGYYAIVKFYSAAHAGRAQEATNNTGVFQEAPLKVRLCTQQNPGFLQNVRPLSSTKCYDLANYYLGFNGWSLHIVTMKDISQLDEKENLSLLEEVQTPTLKYGCIVELIFTEYQVRCRGYGVAQEFVEKDADPLEKITKRAKLQKWAKERAVADAFQRVLLVVLGYSLKMNYITFLGYILLSTVIRPVEDPTMLTVVDILRDIGGHVPKECTGMKNMYVNFRMSRRIDGNHLRMYLQQRSHRRTDTYDDKRYKPDYVTLPQEDRPGSRLAMHSYRPSSCPYTATRDPEQALTAVTATDVFR</sequence>
<protein>
    <submittedName>
        <fullName evidence="2">RDM1 protein</fullName>
    </submittedName>
</protein>
<feature type="non-terminal residue" evidence="2">
    <location>
        <position position="1"/>
    </location>
</feature>
<dbReference type="GO" id="GO:0005730">
    <property type="term" value="C:nucleolus"/>
    <property type="evidence" value="ECO:0007669"/>
    <property type="project" value="TreeGrafter"/>
</dbReference>
<evidence type="ECO:0000313" key="3">
    <source>
        <dbReference type="Proteomes" id="UP000886611"/>
    </source>
</evidence>
<dbReference type="EMBL" id="JAATIS010004753">
    <property type="protein sequence ID" value="KAG2461135.1"/>
    <property type="molecule type" value="Genomic_DNA"/>
</dbReference>
<dbReference type="InterPro" id="IPR042525">
    <property type="entry name" value="Rad52_Rad59_Rad22_sf"/>
</dbReference>
<evidence type="ECO:0000259" key="1">
    <source>
        <dbReference type="Pfam" id="PF25517"/>
    </source>
</evidence>
<dbReference type="PANTHER" id="PTHR31164">
    <property type="entry name" value="RAD52 MOTIF-CONTAINING PROTEIN 1"/>
    <property type="match status" value="1"/>
</dbReference>
<dbReference type="GO" id="GO:0006310">
    <property type="term" value="P:DNA recombination"/>
    <property type="evidence" value="ECO:0007669"/>
    <property type="project" value="UniProtKB-ARBA"/>
</dbReference>
<name>A0A8X7X3G0_POLSE</name>
<dbReference type="FunFam" id="3.30.390.80:FF:000002">
    <property type="entry name" value="RAD52 motif containing 1"/>
    <property type="match status" value="1"/>
</dbReference>
<dbReference type="Gene3D" id="3.30.390.80">
    <property type="entry name" value="DNA repair protein Rad52/59/22"/>
    <property type="match status" value="1"/>
</dbReference>
<dbReference type="Proteomes" id="UP000886611">
    <property type="component" value="Unassembled WGS sequence"/>
</dbReference>
<gene>
    <name evidence="2" type="primary">Rdm1</name>
    <name evidence="2" type="ORF">GTO96_0010820</name>
</gene>
<dbReference type="Pfam" id="PF25517">
    <property type="entry name" value="DSRM_RDM1"/>
    <property type="match status" value="1"/>
</dbReference>
<dbReference type="SUPFAM" id="SSF54928">
    <property type="entry name" value="RNA-binding domain, RBD"/>
    <property type="match status" value="1"/>
</dbReference>
<feature type="non-terminal residue" evidence="2">
    <location>
        <position position="362"/>
    </location>
</feature>